<evidence type="ECO:0000313" key="3">
    <source>
        <dbReference type="EMBL" id="KRT35971.1"/>
    </source>
</evidence>
<evidence type="ECO:0000259" key="2">
    <source>
        <dbReference type="PROSITE" id="PS51411"/>
    </source>
</evidence>
<feature type="compositionally biased region" description="Basic and acidic residues" evidence="1">
    <location>
        <begin position="326"/>
        <end position="341"/>
    </location>
</feature>
<organism evidence="3 4">
    <name type="scientific">Acetomicrobium hydrogeniformans ATCC BAA-1850</name>
    <dbReference type="NCBI Taxonomy" id="592015"/>
    <lineage>
        <taxon>Bacteria</taxon>
        <taxon>Thermotogati</taxon>
        <taxon>Synergistota</taxon>
        <taxon>Synergistia</taxon>
        <taxon>Synergistales</taxon>
        <taxon>Acetomicrobiaceae</taxon>
        <taxon>Acetomicrobium</taxon>
    </lineage>
</organism>
<dbReference type="AlphaFoldDB" id="A0A0T5XC88"/>
<dbReference type="OrthoDB" id="9779344at2"/>
<dbReference type="eggNOG" id="COG1774">
    <property type="taxonomic scope" value="Bacteria"/>
</dbReference>
<feature type="domain" description="PSP1 C-terminal" evidence="2">
    <location>
        <begin position="80"/>
        <end position="165"/>
    </location>
</feature>
<dbReference type="NCBIfam" id="NF041131">
    <property type="entry name" value="RicT_YaaT_fam"/>
    <property type="match status" value="1"/>
</dbReference>
<evidence type="ECO:0000313" key="4">
    <source>
        <dbReference type="Proteomes" id="UP000005273"/>
    </source>
</evidence>
<reference evidence="4" key="1">
    <citation type="submission" date="2012-09" db="EMBL/GenBank/DDBJ databases">
        <authorList>
            <person name="Weinstock G."/>
            <person name="Sodergren E."/>
            <person name="Clifton S."/>
            <person name="Fulton L."/>
            <person name="Fulton B."/>
            <person name="Courtney L."/>
            <person name="Fronick C."/>
            <person name="Harrison M."/>
            <person name="Strong C."/>
            <person name="Farmer C."/>
            <person name="Delehaunty K."/>
            <person name="Markovic C."/>
            <person name="Hall O."/>
            <person name="Minx P."/>
            <person name="Tomlinson C."/>
            <person name="Mitreva M."/>
            <person name="Nelson J."/>
            <person name="Hou S."/>
            <person name="Wollam A."/>
            <person name="Pepin K.H."/>
            <person name="Johnson M."/>
            <person name="Bhonagiri V."/>
            <person name="Nash W.E."/>
            <person name="Suruliraj S."/>
            <person name="Warren W."/>
            <person name="Chinwalla A."/>
            <person name="Mardis E.R."/>
            <person name="Wilson R.K."/>
        </authorList>
    </citation>
    <scope>NUCLEOTIDE SEQUENCE [LARGE SCALE GENOMIC DNA]</scope>
    <source>
        <strain evidence="4">OS1</strain>
    </source>
</reference>
<name>A0A0T5XC88_9BACT</name>
<dbReference type="PANTHER" id="PTHR43830:SF3">
    <property type="entry name" value="PROTEIN PSP1"/>
    <property type="match status" value="1"/>
</dbReference>
<gene>
    <name evidence="3" type="ORF">HMPREF1705_03232</name>
</gene>
<dbReference type="Pfam" id="PF04468">
    <property type="entry name" value="PSP1"/>
    <property type="match status" value="1"/>
</dbReference>
<dbReference type="InterPro" id="IPR007557">
    <property type="entry name" value="PSP1_C"/>
</dbReference>
<dbReference type="InterPro" id="IPR047767">
    <property type="entry name" value="PSP1-like"/>
</dbReference>
<dbReference type="EMBL" id="ACJX03000001">
    <property type="protein sequence ID" value="KRT35971.1"/>
    <property type="molecule type" value="Genomic_DNA"/>
</dbReference>
<evidence type="ECO:0000256" key="1">
    <source>
        <dbReference type="SAM" id="MobiDB-lite"/>
    </source>
</evidence>
<proteinExistence type="predicted"/>
<feature type="compositionally biased region" description="Low complexity" evidence="1">
    <location>
        <begin position="311"/>
        <end position="325"/>
    </location>
</feature>
<sequence>MNYLIIFGKPRFLGLIYNCEEHLEKNVKIVIESSRGLELGYVAGTLSEEQVRKYKEKFESPKEYDEGDNIRSAEPLWQCVNLLRLADEEDLSEAERQRGEEEEALPLVRKILKNHDLPMKIVDVEYVLDRKKLYFYFTSEQRVDFRCFVKDLAREFKTRIELRQIGARDEAKILGGLAPCGSPCCCSYWMSEFFPICIRMVKEQNLALNPSKISGLCGRLMCCMSYEYDLYKQLWKDLPNPGTKIKTPSGNYHISGVDLASSTVRIRSPEGVEFLVPVGEFVLFRKTVEDGGKWSLHPKSGDIAEVAQSLSETFTSSVESSPSRPSNDDRRKREEKNENTRNGKGKTKQKTKSRKRKSKI</sequence>
<comment type="caution">
    <text evidence="3">The sequence shown here is derived from an EMBL/GenBank/DDBJ whole genome shotgun (WGS) entry which is preliminary data.</text>
</comment>
<dbReference type="STRING" id="592015.HMPREF1705_03232"/>
<dbReference type="RefSeq" id="WP_057940874.1">
    <property type="nucleotide sequence ID" value="NZ_ACJX03000001.1"/>
</dbReference>
<dbReference type="Proteomes" id="UP000005273">
    <property type="component" value="Unassembled WGS sequence"/>
</dbReference>
<dbReference type="GO" id="GO:0005737">
    <property type="term" value="C:cytoplasm"/>
    <property type="evidence" value="ECO:0007669"/>
    <property type="project" value="TreeGrafter"/>
</dbReference>
<feature type="compositionally biased region" description="Basic residues" evidence="1">
    <location>
        <begin position="343"/>
        <end position="360"/>
    </location>
</feature>
<keyword evidence="4" id="KW-1185">Reference proteome</keyword>
<accession>A0A0T5XC88</accession>
<dbReference type="PROSITE" id="PS51411">
    <property type="entry name" value="PSP1_C"/>
    <property type="match status" value="1"/>
</dbReference>
<dbReference type="PANTHER" id="PTHR43830">
    <property type="entry name" value="PROTEIN PSP1"/>
    <property type="match status" value="1"/>
</dbReference>
<protein>
    <submittedName>
        <fullName evidence="3">PSP1 protein</fullName>
    </submittedName>
</protein>
<feature type="region of interest" description="Disordered" evidence="1">
    <location>
        <begin position="311"/>
        <end position="360"/>
    </location>
</feature>